<organism evidence="1 2">
    <name type="scientific">Actinoplanes campanulatus</name>
    <dbReference type="NCBI Taxonomy" id="113559"/>
    <lineage>
        <taxon>Bacteria</taxon>
        <taxon>Bacillati</taxon>
        <taxon>Actinomycetota</taxon>
        <taxon>Actinomycetes</taxon>
        <taxon>Micromonosporales</taxon>
        <taxon>Micromonosporaceae</taxon>
        <taxon>Actinoplanes</taxon>
    </lineage>
</organism>
<evidence type="ECO:0000313" key="1">
    <source>
        <dbReference type="EMBL" id="MBB3099302.1"/>
    </source>
</evidence>
<keyword evidence="2" id="KW-1185">Reference proteome</keyword>
<dbReference type="AlphaFoldDB" id="A0A7W5AN20"/>
<proteinExistence type="predicted"/>
<sequence length="181" mass="19073">MTTRESGIEVFGGDIIYAADINSVVASLPKLYVKDNVTSRQSTTTLADDPDLAGIALAVGVYDIELLLFYTVASTTPKIKTRWGFTGTITNSIRVCHGPGSANVGAPDAVTDATFRGYGLTSQDAVYNSSTSTAYTAVTETVYGAEVTVTGNLSLQWAQSVSTASNVNVQPGSTFRIRKIS</sequence>
<dbReference type="Proteomes" id="UP000590749">
    <property type="component" value="Unassembled WGS sequence"/>
</dbReference>
<dbReference type="EMBL" id="JACHXF010000018">
    <property type="protein sequence ID" value="MBB3099302.1"/>
    <property type="molecule type" value="Genomic_DNA"/>
</dbReference>
<protein>
    <submittedName>
        <fullName evidence="1">Uncharacterized protein</fullName>
    </submittedName>
</protein>
<dbReference type="RefSeq" id="WP_183225365.1">
    <property type="nucleotide sequence ID" value="NZ_BMPW01000021.1"/>
</dbReference>
<accession>A0A7W5AN20</accession>
<comment type="caution">
    <text evidence="1">The sequence shown here is derived from an EMBL/GenBank/DDBJ whole genome shotgun (WGS) entry which is preliminary data.</text>
</comment>
<reference evidence="1 2" key="1">
    <citation type="submission" date="2020-08" db="EMBL/GenBank/DDBJ databases">
        <title>Genomic Encyclopedia of Type Strains, Phase III (KMG-III): the genomes of soil and plant-associated and newly described type strains.</title>
        <authorList>
            <person name="Whitman W."/>
        </authorList>
    </citation>
    <scope>NUCLEOTIDE SEQUENCE [LARGE SCALE GENOMIC DNA]</scope>
    <source>
        <strain evidence="1 2">CECT 3287</strain>
    </source>
</reference>
<name>A0A7W5AN20_9ACTN</name>
<evidence type="ECO:0000313" key="2">
    <source>
        <dbReference type="Proteomes" id="UP000590749"/>
    </source>
</evidence>
<gene>
    <name evidence="1" type="ORF">FHR83_007008</name>
</gene>